<dbReference type="KEGG" id="theu:HPC62_00370"/>
<dbReference type="RefSeq" id="WP_172353261.1">
    <property type="nucleotide sequence ID" value="NZ_CP053661.1"/>
</dbReference>
<accession>A0A6M8B1D5</accession>
<dbReference type="GO" id="GO:0003677">
    <property type="term" value="F:DNA binding"/>
    <property type="evidence" value="ECO:0007669"/>
    <property type="project" value="InterPro"/>
</dbReference>
<keyword evidence="3" id="KW-1185">Reference proteome</keyword>
<dbReference type="InterPro" id="IPR001387">
    <property type="entry name" value="Cro/C1-type_HTH"/>
</dbReference>
<dbReference type="CDD" id="cd00093">
    <property type="entry name" value="HTH_XRE"/>
    <property type="match status" value="1"/>
</dbReference>
<dbReference type="SMART" id="SM00530">
    <property type="entry name" value="HTH_XRE"/>
    <property type="match status" value="1"/>
</dbReference>
<feature type="domain" description="HTH cro/C1-type" evidence="1">
    <location>
        <begin position="16"/>
        <end position="75"/>
    </location>
</feature>
<protein>
    <submittedName>
        <fullName evidence="2">Helix-turn-helix transcriptional regulator</fullName>
    </submittedName>
</protein>
<dbReference type="Pfam" id="PF01381">
    <property type="entry name" value="HTH_3"/>
    <property type="match status" value="1"/>
</dbReference>
<organism evidence="2 3">
    <name type="scientific">Thermoleptolyngbya sichuanensis A183</name>
    <dbReference type="NCBI Taxonomy" id="2737172"/>
    <lineage>
        <taxon>Bacteria</taxon>
        <taxon>Bacillati</taxon>
        <taxon>Cyanobacteriota</taxon>
        <taxon>Cyanophyceae</taxon>
        <taxon>Oculatellales</taxon>
        <taxon>Oculatellaceae</taxon>
        <taxon>Thermoleptolyngbya</taxon>
        <taxon>Thermoleptolyngbya sichuanensis</taxon>
    </lineage>
</organism>
<dbReference type="Gene3D" id="1.10.260.40">
    <property type="entry name" value="lambda repressor-like DNA-binding domains"/>
    <property type="match status" value="1"/>
</dbReference>
<evidence type="ECO:0000313" key="3">
    <source>
        <dbReference type="Proteomes" id="UP000505210"/>
    </source>
</evidence>
<dbReference type="InterPro" id="IPR010982">
    <property type="entry name" value="Lambda_DNA-bd_dom_sf"/>
</dbReference>
<dbReference type="SUPFAM" id="SSF47413">
    <property type="entry name" value="lambda repressor-like DNA-binding domains"/>
    <property type="match status" value="1"/>
</dbReference>
<proteinExistence type="predicted"/>
<reference evidence="2 3" key="1">
    <citation type="submission" date="2020-05" db="EMBL/GenBank/DDBJ databases">
        <title>Complete genome sequence of of a novel Thermoleptolyngbya strain isolated from hot springs of Ganzi, Sichuan China.</title>
        <authorList>
            <person name="Tang J."/>
            <person name="Daroch M."/>
            <person name="Li L."/>
            <person name="Waleron K."/>
            <person name="Waleron M."/>
            <person name="Waleron M."/>
        </authorList>
    </citation>
    <scope>NUCLEOTIDE SEQUENCE [LARGE SCALE GENOMIC DNA]</scope>
    <source>
        <strain evidence="2 3">PKUAC-SCTA183</strain>
    </source>
</reference>
<gene>
    <name evidence="2" type="ORF">HPC62_00370</name>
</gene>
<evidence type="ECO:0000313" key="2">
    <source>
        <dbReference type="EMBL" id="QKD80829.1"/>
    </source>
</evidence>
<dbReference type="AlphaFoldDB" id="A0A6M8B1D5"/>
<dbReference type="Proteomes" id="UP000505210">
    <property type="component" value="Chromosome"/>
</dbReference>
<name>A0A6M8B1D5_9CYAN</name>
<dbReference type="EMBL" id="CP053661">
    <property type="protein sequence ID" value="QKD80829.1"/>
    <property type="molecule type" value="Genomic_DNA"/>
</dbReference>
<sequence>MPKKPDPPSPTEISPLKQLREELGMSQEDFARALGISGQTVSRWELRKNVPTFTVQQMKALERLLQTIGKTILDLPDQL</sequence>
<evidence type="ECO:0000259" key="1">
    <source>
        <dbReference type="PROSITE" id="PS50943"/>
    </source>
</evidence>
<dbReference type="PROSITE" id="PS50943">
    <property type="entry name" value="HTH_CROC1"/>
    <property type="match status" value="1"/>
</dbReference>